<keyword evidence="3" id="KW-0804">Transcription</keyword>
<evidence type="ECO:0000313" key="7">
    <source>
        <dbReference type="Proteomes" id="UP001500957"/>
    </source>
</evidence>
<keyword evidence="2" id="KW-0238">DNA-binding</keyword>
<dbReference type="EMBL" id="BAAAHE010000011">
    <property type="protein sequence ID" value="GAA0615147.1"/>
    <property type="molecule type" value="Genomic_DNA"/>
</dbReference>
<comment type="caution">
    <text evidence="6">The sequence shown here is derived from an EMBL/GenBank/DDBJ whole genome shotgun (WGS) entry which is preliminary data.</text>
</comment>
<keyword evidence="1" id="KW-0805">Transcription regulation</keyword>
<dbReference type="SUPFAM" id="SSF46689">
    <property type="entry name" value="Homeodomain-like"/>
    <property type="match status" value="2"/>
</dbReference>
<keyword evidence="7" id="KW-1185">Reference proteome</keyword>
<feature type="region of interest" description="Disordered" evidence="4">
    <location>
        <begin position="1"/>
        <end position="20"/>
    </location>
</feature>
<accession>A0ABN1GND0</accession>
<dbReference type="PRINTS" id="PR00032">
    <property type="entry name" value="HTHARAC"/>
</dbReference>
<organism evidence="6 7">
    <name type="scientific">Sporichthya brevicatena</name>
    <dbReference type="NCBI Taxonomy" id="171442"/>
    <lineage>
        <taxon>Bacteria</taxon>
        <taxon>Bacillati</taxon>
        <taxon>Actinomycetota</taxon>
        <taxon>Actinomycetes</taxon>
        <taxon>Sporichthyales</taxon>
        <taxon>Sporichthyaceae</taxon>
        <taxon>Sporichthya</taxon>
    </lineage>
</organism>
<reference evidence="6 7" key="1">
    <citation type="journal article" date="2019" name="Int. J. Syst. Evol. Microbiol.">
        <title>The Global Catalogue of Microorganisms (GCM) 10K type strain sequencing project: providing services to taxonomists for standard genome sequencing and annotation.</title>
        <authorList>
            <consortium name="The Broad Institute Genomics Platform"/>
            <consortium name="The Broad Institute Genome Sequencing Center for Infectious Disease"/>
            <person name="Wu L."/>
            <person name="Ma J."/>
        </authorList>
    </citation>
    <scope>NUCLEOTIDE SEQUENCE [LARGE SCALE GENOMIC DNA]</scope>
    <source>
        <strain evidence="6 7">JCM 10671</strain>
    </source>
</reference>
<protein>
    <submittedName>
        <fullName evidence="6">AraC family transcriptional regulator</fullName>
    </submittedName>
</protein>
<dbReference type="InterPro" id="IPR020449">
    <property type="entry name" value="Tscrpt_reg_AraC-type_HTH"/>
</dbReference>
<dbReference type="Gene3D" id="1.10.10.60">
    <property type="entry name" value="Homeodomain-like"/>
    <property type="match status" value="1"/>
</dbReference>
<feature type="domain" description="HTH araC/xylS-type" evidence="5">
    <location>
        <begin position="249"/>
        <end position="351"/>
    </location>
</feature>
<dbReference type="RefSeq" id="WP_344603463.1">
    <property type="nucleotide sequence ID" value="NZ_BAAAHE010000011.1"/>
</dbReference>
<evidence type="ECO:0000256" key="2">
    <source>
        <dbReference type="ARBA" id="ARBA00023125"/>
    </source>
</evidence>
<sequence length="351" mass="39019">MGRLSKLGFIDTRRTGGPPRRRIRSRGVPTALIGHEIFCTDDPDEARELVGQFLGPSHLEINTAEGPFQATMNGIRLRDVTLAYLDFHTATKLTIGCTGDHYSVHMPMSGRARCMYDEKPLEALSYLALVVNPGINLEMAMEFDSPQLIVRIEVQALERQLARMLGRTVTKPVVFDPAMDLTTDPAVRWHGALQLLSSEVMTPNSLVQQGIGAGPIEELVISSLLWVQPSNVHEDLMAGNSQRRGTTVRRAIAYMEENLSWAIGLPDIAKALDVSVRSVQKAFHDDLGTTPMNYLRDRRLERVRAELADAVPSDGVTVTEVAERWGFGHLGNFSAIYRKRFGESPSETLRR</sequence>
<dbReference type="InterPro" id="IPR009057">
    <property type="entry name" value="Homeodomain-like_sf"/>
</dbReference>
<dbReference type="Pfam" id="PF14525">
    <property type="entry name" value="AraC_binding_2"/>
    <property type="match status" value="1"/>
</dbReference>
<gene>
    <name evidence="6" type="ORF">GCM10009547_16310</name>
</gene>
<proteinExistence type="predicted"/>
<dbReference type="SMART" id="SM00342">
    <property type="entry name" value="HTH_ARAC"/>
    <property type="match status" value="1"/>
</dbReference>
<evidence type="ECO:0000256" key="1">
    <source>
        <dbReference type="ARBA" id="ARBA00023015"/>
    </source>
</evidence>
<evidence type="ECO:0000256" key="4">
    <source>
        <dbReference type="SAM" id="MobiDB-lite"/>
    </source>
</evidence>
<dbReference type="Pfam" id="PF12833">
    <property type="entry name" value="HTH_18"/>
    <property type="match status" value="1"/>
</dbReference>
<dbReference type="PROSITE" id="PS01124">
    <property type="entry name" value="HTH_ARAC_FAMILY_2"/>
    <property type="match status" value="1"/>
</dbReference>
<name>A0ABN1GND0_9ACTN</name>
<dbReference type="Proteomes" id="UP001500957">
    <property type="component" value="Unassembled WGS sequence"/>
</dbReference>
<dbReference type="InterPro" id="IPR035418">
    <property type="entry name" value="AraC-bd_2"/>
</dbReference>
<dbReference type="InterPro" id="IPR050204">
    <property type="entry name" value="AraC_XylS_family_regulators"/>
</dbReference>
<evidence type="ECO:0000256" key="3">
    <source>
        <dbReference type="ARBA" id="ARBA00023163"/>
    </source>
</evidence>
<evidence type="ECO:0000259" key="5">
    <source>
        <dbReference type="PROSITE" id="PS01124"/>
    </source>
</evidence>
<dbReference type="PANTHER" id="PTHR46796">
    <property type="entry name" value="HTH-TYPE TRANSCRIPTIONAL ACTIVATOR RHAS-RELATED"/>
    <property type="match status" value="1"/>
</dbReference>
<dbReference type="PANTHER" id="PTHR46796:SF12">
    <property type="entry name" value="HTH-TYPE DNA-BINDING TRANSCRIPTIONAL ACTIVATOR EUTR"/>
    <property type="match status" value="1"/>
</dbReference>
<dbReference type="InterPro" id="IPR018060">
    <property type="entry name" value="HTH_AraC"/>
</dbReference>
<evidence type="ECO:0000313" key="6">
    <source>
        <dbReference type="EMBL" id="GAA0615147.1"/>
    </source>
</evidence>